<dbReference type="AlphaFoldDB" id="A0A1B6NRE5"/>
<dbReference type="EMBL" id="AYSL01001516">
    <property type="protein sequence ID" value="KTF05861.1"/>
    <property type="molecule type" value="Genomic_DNA"/>
</dbReference>
<feature type="region of interest" description="Disordered" evidence="1">
    <location>
        <begin position="1"/>
        <end position="45"/>
    </location>
</feature>
<proteinExistence type="predicted"/>
<comment type="caution">
    <text evidence="2">The sequence shown here is derived from an EMBL/GenBank/DDBJ whole genome shotgun (WGS) entry which is preliminary data.</text>
</comment>
<reference evidence="2" key="1">
    <citation type="submission" date="2013-11" db="EMBL/GenBank/DDBJ databases">
        <title>Microbial diversity, functional groups and degradation webs in Northern and Southern Mediterranean and Red Sea marine crude oil polluted sites.</title>
        <authorList>
            <person name="Daffonchio D."/>
            <person name="Mapelli F."/>
            <person name="Ferrer M."/>
            <person name="Richter M."/>
            <person name="Cherif A."/>
            <person name="Malkawi H.I."/>
            <person name="Yakimov M.M."/>
            <person name="Abdel-Fattah Y.R."/>
            <person name="Blaghen M."/>
            <person name="Golyshin P.N."/>
            <person name="Kalogerakis N."/>
            <person name="Boon N."/>
            <person name="Magagnini M."/>
            <person name="Fava F."/>
        </authorList>
    </citation>
    <scope>NUCLEOTIDE SEQUENCE</scope>
</reference>
<gene>
    <name evidence="2" type="ORF">MGSAQ_002643</name>
</gene>
<evidence type="ECO:0000256" key="1">
    <source>
        <dbReference type="SAM" id="MobiDB-lite"/>
    </source>
</evidence>
<protein>
    <submittedName>
        <fullName evidence="2">Uncharacterized protein</fullName>
    </submittedName>
</protein>
<sequence length="45" mass="4420">MSRSSWMATGGGPPNGAGRVWSATVAGPSGSSRSSAPAPTWGWTG</sequence>
<organism evidence="2">
    <name type="scientific">marine sediment metagenome</name>
    <dbReference type="NCBI Taxonomy" id="412755"/>
    <lineage>
        <taxon>unclassified sequences</taxon>
        <taxon>metagenomes</taxon>
        <taxon>ecological metagenomes</taxon>
    </lineage>
</organism>
<name>A0A1B6NRE5_9ZZZZ</name>
<feature type="compositionally biased region" description="Low complexity" evidence="1">
    <location>
        <begin position="26"/>
        <end position="39"/>
    </location>
</feature>
<accession>A0A1B6NRE5</accession>
<evidence type="ECO:0000313" key="2">
    <source>
        <dbReference type="EMBL" id="KTF05861.1"/>
    </source>
</evidence>